<evidence type="ECO:0000313" key="3">
    <source>
        <dbReference type="EMBL" id="KAK3370775.1"/>
    </source>
</evidence>
<dbReference type="Proteomes" id="UP001287356">
    <property type="component" value="Unassembled WGS sequence"/>
</dbReference>
<reference evidence="3" key="2">
    <citation type="submission" date="2023-06" db="EMBL/GenBank/DDBJ databases">
        <authorList>
            <consortium name="Lawrence Berkeley National Laboratory"/>
            <person name="Haridas S."/>
            <person name="Hensen N."/>
            <person name="Bonometti L."/>
            <person name="Westerberg I."/>
            <person name="Brannstrom I.O."/>
            <person name="Guillou S."/>
            <person name="Cros-Aarteil S."/>
            <person name="Calhoun S."/>
            <person name="Kuo A."/>
            <person name="Mondo S."/>
            <person name="Pangilinan J."/>
            <person name="Riley R."/>
            <person name="Labutti K."/>
            <person name="Andreopoulos B."/>
            <person name="Lipzen A."/>
            <person name="Chen C."/>
            <person name="Yanf M."/>
            <person name="Daum C."/>
            <person name="Ng V."/>
            <person name="Clum A."/>
            <person name="Steindorff A."/>
            <person name="Ohm R."/>
            <person name="Martin F."/>
            <person name="Silar P."/>
            <person name="Natvig D."/>
            <person name="Lalanne C."/>
            <person name="Gautier V."/>
            <person name="Ament-Velasquez S.L."/>
            <person name="Kruys A."/>
            <person name="Hutchinson M.I."/>
            <person name="Powell A.J."/>
            <person name="Barry K."/>
            <person name="Miller A.N."/>
            <person name="Grigoriev I.V."/>
            <person name="Debuchy R."/>
            <person name="Gladieux P."/>
            <person name="Thoren M.H."/>
            <person name="Johannesson H."/>
        </authorList>
    </citation>
    <scope>NUCLEOTIDE SEQUENCE</scope>
    <source>
        <strain evidence="3">CBS 958.72</strain>
    </source>
</reference>
<comment type="caution">
    <text evidence="3">The sequence shown here is derived from an EMBL/GenBank/DDBJ whole genome shotgun (WGS) entry which is preliminary data.</text>
</comment>
<feature type="domain" description="Heterokaryon incompatibility" evidence="2">
    <location>
        <begin position="67"/>
        <end position="232"/>
    </location>
</feature>
<dbReference type="PANTHER" id="PTHR24148:SF73">
    <property type="entry name" value="HET DOMAIN PROTEIN (AFU_ORTHOLOGUE AFUA_8G01020)"/>
    <property type="match status" value="1"/>
</dbReference>
<protein>
    <submittedName>
        <fullName evidence="3">Heterokaryon incompatibility protein-domain-containing protein</fullName>
    </submittedName>
</protein>
<evidence type="ECO:0000256" key="1">
    <source>
        <dbReference type="SAM" id="MobiDB-lite"/>
    </source>
</evidence>
<dbReference type="Pfam" id="PF26639">
    <property type="entry name" value="Het-6_barrel"/>
    <property type="match status" value="1"/>
</dbReference>
<feature type="region of interest" description="Disordered" evidence="1">
    <location>
        <begin position="1"/>
        <end position="62"/>
    </location>
</feature>
<gene>
    <name evidence="3" type="ORF">B0T24DRAFT_679930</name>
</gene>
<evidence type="ECO:0000313" key="4">
    <source>
        <dbReference type="Proteomes" id="UP001287356"/>
    </source>
</evidence>
<dbReference type="InterPro" id="IPR010730">
    <property type="entry name" value="HET"/>
</dbReference>
<dbReference type="AlphaFoldDB" id="A0AAE0K7H5"/>
<dbReference type="EMBL" id="JAULSN010000005">
    <property type="protein sequence ID" value="KAK3370775.1"/>
    <property type="molecule type" value="Genomic_DNA"/>
</dbReference>
<sequence length="704" mass="76081">MDEPADSPAQTIPEGDSYAYSPLPDPDSFRTVEVLPGAGGDPVACNLSVHSTSPDDNDNNEAPWPDYEALSYVWGDPAPTQRIRIRDTDGDGGKTMAVTANLHAALRRLRQPDQPRTLWADGICINQADAGEKSHQVRQMGAFYARAYRVVVFLGGEADGSALVPGLVDRIHAALQQHDDGSGIPLAQRIQPHTFPLAPAPAAMPEPHDPAWRALSALFLRPWWSRTWVIQEVVRGAAVEVVCGGWALDWERFAEANRAVQHMVRPTGDGGDDDGGDHHHRRLHVLKLAEKNFVNMVVLRQSLVREPAGGVRKAADGTRRVARARVRYRPTWQLIDLLERCRHAQATDPRDYVYALLGLSVDEAEGQLQRTGTAVPNYTEPATQTFVRYAEHTVMVGGAIKLLYSAAANIGIGGSGSMPSWVPDWSVRGGPLHVLSPRDDGGVNKYYAAGSLGALPARVRVSPATGWLEVGGVVAGRVARLGAAAAEPGPADPARFKSVYHRDLDAVARGAMQLEEFLASDMRTSPPHLEYVWRTLCCDVDLHTGEEILRAARGVPVEEGGRSAMIDGFDAVRQIWPAWRAIFGSGDDGPLDGLNQEDEAILVEHIGLLQGRTSDYLMATAPLCLGRRVAVLDDGRLAQVPPASEPGDVVFVPFGSAVPFALRSFGQDGGGQPLFRLLGECYVHGVMGGELLIEGRKAEDVVLA</sequence>
<reference evidence="3" key="1">
    <citation type="journal article" date="2023" name="Mol. Phylogenet. Evol.">
        <title>Genome-scale phylogeny and comparative genomics of the fungal order Sordariales.</title>
        <authorList>
            <person name="Hensen N."/>
            <person name="Bonometti L."/>
            <person name="Westerberg I."/>
            <person name="Brannstrom I.O."/>
            <person name="Guillou S."/>
            <person name="Cros-Aarteil S."/>
            <person name="Calhoun S."/>
            <person name="Haridas S."/>
            <person name="Kuo A."/>
            <person name="Mondo S."/>
            <person name="Pangilinan J."/>
            <person name="Riley R."/>
            <person name="LaButti K."/>
            <person name="Andreopoulos B."/>
            <person name="Lipzen A."/>
            <person name="Chen C."/>
            <person name="Yan M."/>
            <person name="Daum C."/>
            <person name="Ng V."/>
            <person name="Clum A."/>
            <person name="Steindorff A."/>
            <person name="Ohm R.A."/>
            <person name="Martin F."/>
            <person name="Silar P."/>
            <person name="Natvig D.O."/>
            <person name="Lalanne C."/>
            <person name="Gautier V."/>
            <person name="Ament-Velasquez S.L."/>
            <person name="Kruys A."/>
            <person name="Hutchinson M.I."/>
            <person name="Powell A.J."/>
            <person name="Barry K."/>
            <person name="Miller A.N."/>
            <person name="Grigoriev I.V."/>
            <person name="Debuchy R."/>
            <person name="Gladieux P."/>
            <person name="Hiltunen Thoren M."/>
            <person name="Johannesson H."/>
        </authorList>
    </citation>
    <scope>NUCLEOTIDE SEQUENCE</scope>
    <source>
        <strain evidence="3">CBS 958.72</strain>
    </source>
</reference>
<dbReference type="PANTHER" id="PTHR24148">
    <property type="entry name" value="ANKYRIN REPEAT DOMAIN-CONTAINING PROTEIN 39 HOMOLOG-RELATED"/>
    <property type="match status" value="1"/>
</dbReference>
<dbReference type="Pfam" id="PF06985">
    <property type="entry name" value="HET"/>
    <property type="match status" value="1"/>
</dbReference>
<evidence type="ECO:0000259" key="2">
    <source>
        <dbReference type="Pfam" id="PF06985"/>
    </source>
</evidence>
<dbReference type="InterPro" id="IPR052895">
    <property type="entry name" value="HetReg/Transcr_Mod"/>
</dbReference>
<keyword evidence="4" id="KW-1185">Reference proteome</keyword>
<proteinExistence type="predicted"/>
<organism evidence="3 4">
    <name type="scientific">Lasiosphaeria ovina</name>
    <dbReference type="NCBI Taxonomy" id="92902"/>
    <lineage>
        <taxon>Eukaryota</taxon>
        <taxon>Fungi</taxon>
        <taxon>Dikarya</taxon>
        <taxon>Ascomycota</taxon>
        <taxon>Pezizomycotina</taxon>
        <taxon>Sordariomycetes</taxon>
        <taxon>Sordariomycetidae</taxon>
        <taxon>Sordariales</taxon>
        <taxon>Lasiosphaeriaceae</taxon>
        <taxon>Lasiosphaeria</taxon>
    </lineage>
</organism>
<accession>A0AAE0K7H5</accession>
<name>A0AAE0K7H5_9PEZI</name>